<dbReference type="GO" id="GO:0003700">
    <property type="term" value="F:DNA-binding transcription factor activity"/>
    <property type="evidence" value="ECO:0007669"/>
    <property type="project" value="TreeGrafter"/>
</dbReference>
<dbReference type="OrthoDB" id="9795011at2"/>
<dbReference type="PANTHER" id="PTHR30055:SF234">
    <property type="entry name" value="HTH-TYPE TRANSCRIPTIONAL REGULATOR BETI"/>
    <property type="match status" value="1"/>
</dbReference>
<keyword evidence="7" id="KW-1185">Reference proteome</keyword>
<organism evidence="6 7">
    <name type="scientific">Zavarzinia compransoris</name>
    <dbReference type="NCBI Taxonomy" id="1264899"/>
    <lineage>
        <taxon>Bacteria</taxon>
        <taxon>Pseudomonadati</taxon>
        <taxon>Pseudomonadota</taxon>
        <taxon>Alphaproteobacteria</taxon>
        <taxon>Rhodospirillales</taxon>
        <taxon>Zavarziniaceae</taxon>
        <taxon>Zavarzinia</taxon>
    </lineage>
</organism>
<evidence type="ECO:0000256" key="3">
    <source>
        <dbReference type="ARBA" id="ARBA00023163"/>
    </source>
</evidence>
<evidence type="ECO:0000256" key="4">
    <source>
        <dbReference type="PROSITE-ProRule" id="PRU00335"/>
    </source>
</evidence>
<dbReference type="Proteomes" id="UP000246077">
    <property type="component" value="Unassembled WGS sequence"/>
</dbReference>
<evidence type="ECO:0000313" key="6">
    <source>
        <dbReference type="EMBL" id="PWR20071.1"/>
    </source>
</evidence>
<sequence length="208" mass="22816">MNTPPKTYDSPLRRRQQAATRDAILEAAGLLVEERGLDALSFAAVAERAGVQERTVYRHFPTRGELLAAFWTWVNDQAGIAGFPDSEAALRRLPPAVFARFDERAGMMRALVFSEAGRQFRLAVNGERQAAYRTILAERLKDLDPAAATRICAVVQLLYSATAWATLRDCWPLDGKAAGETVAWAIDRLLAAVEAGDCPPIPETSESE</sequence>
<evidence type="ECO:0000256" key="1">
    <source>
        <dbReference type="ARBA" id="ARBA00023015"/>
    </source>
</evidence>
<dbReference type="Gene3D" id="1.10.357.10">
    <property type="entry name" value="Tetracycline Repressor, domain 2"/>
    <property type="match status" value="1"/>
</dbReference>
<keyword evidence="3" id="KW-0804">Transcription</keyword>
<dbReference type="AlphaFoldDB" id="A0A317E0A9"/>
<accession>A0A317E0A9</accession>
<dbReference type="SUPFAM" id="SSF46689">
    <property type="entry name" value="Homeodomain-like"/>
    <property type="match status" value="1"/>
</dbReference>
<keyword evidence="2 4" id="KW-0238">DNA-binding</keyword>
<dbReference type="GO" id="GO:0000976">
    <property type="term" value="F:transcription cis-regulatory region binding"/>
    <property type="evidence" value="ECO:0007669"/>
    <property type="project" value="TreeGrafter"/>
</dbReference>
<evidence type="ECO:0000259" key="5">
    <source>
        <dbReference type="PROSITE" id="PS50977"/>
    </source>
</evidence>
<feature type="domain" description="HTH tetR-type" evidence="5">
    <location>
        <begin position="18"/>
        <end position="78"/>
    </location>
</feature>
<dbReference type="PRINTS" id="PR00455">
    <property type="entry name" value="HTHTETR"/>
</dbReference>
<name>A0A317E0A9_9PROT</name>
<comment type="caution">
    <text evidence="6">The sequence shown here is derived from an EMBL/GenBank/DDBJ whole genome shotgun (WGS) entry which is preliminary data.</text>
</comment>
<dbReference type="PANTHER" id="PTHR30055">
    <property type="entry name" value="HTH-TYPE TRANSCRIPTIONAL REGULATOR RUTR"/>
    <property type="match status" value="1"/>
</dbReference>
<feature type="DNA-binding region" description="H-T-H motif" evidence="4">
    <location>
        <begin position="41"/>
        <end position="60"/>
    </location>
</feature>
<reference evidence="7" key="1">
    <citation type="submission" date="2018-05" db="EMBL/GenBank/DDBJ databases">
        <title>Zavarzinia sp. HR-AS.</title>
        <authorList>
            <person name="Lee Y."/>
            <person name="Jeon C.O."/>
        </authorList>
    </citation>
    <scope>NUCLEOTIDE SEQUENCE [LARGE SCALE GENOMIC DNA]</scope>
    <source>
        <strain evidence="7">DSM 1231</strain>
    </source>
</reference>
<keyword evidence="1" id="KW-0805">Transcription regulation</keyword>
<gene>
    <name evidence="6" type="ORF">DKG75_16680</name>
</gene>
<dbReference type="InterPro" id="IPR001647">
    <property type="entry name" value="HTH_TetR"/>
</dbReference>
<dbReference type="PROSITE" id="PS50977">
    <property type="entry name" value="HTH_TETR_2"/>
    <property type="match status" value="1"/>
</dbReference>
<evidence type="ECO:0000313" key="7">
    <source>
        <dbReference type="Proteomes" id="UP000246077"/>
    </source>
</evidence>
<dbReference type="InterPro" id="IPR009057">
    <property type="entry name" value="Homeodomain-like_sf"/>
</dbReference>
<dbReference type="InterPro" id="IPR050109">
    <property type="entry name" value="HTH-type_TetR-like_transc_reg"/>
</dbReference>
<dbReference type="Pfam" id="PF00440">
    <property type="entry name" value="TetR_N"/>
    <property type="match status" value="1"/>
</dbReference>
<dbReference type="EMBL" id="QGLF01000004">
    <property type="protein sequence ID" value="PWR20071.1"/>
    <property type="molecule type" value="Genomic_DNA"/>
</dbReference>
<protein>
    <submittedName>
        <fullName evidence="6">TetR/AcrR family transcriptional regulator</fullName>
    </submittedName>
</protein>
<evidence type="ECO:0000256" key="2">
    <source>
        <dbReference type="ARBA" id="ARBA00023125"/>
    </source>
</evidence>
<proteinExistence type="predicted"/>
<dbReference type="RefSeq" id="WP_109922285.1">
    <property type="nucleotide sequence ID" value="NZ_QGLF01000004.1"/>
</dbReference>